<protein>
    <recommendedName>
        <fullName evidence="11">DUF2029 domain-containing protein</fullName>
    </recommendedName>
</protein>
<feature type="transmembrane region" description="Helical" evidence="8">
    <location>
        <begin position="199"/>
        <end position="218"/>
    </location>
</feature>
<dbReference type="AlphaFoldDB" id="A0A2T2XJJ2"/>
<dbReference type="GO" id="GO:0005886">
    <property type="term" value="C:plasma membrane"/>
    <property type="evidence" value="ECO:0007669"/>
    <property type="project" value="UniProtKB-SubCell"/>
</dbReference>
<dbReference type="InterPro" id="IPR018584">
    <property type="entry name" value="GT87"/>
</dbReference>
<feature type="transmembrane region" description="Helical" evidence="8">
    <location>
        <begin position="68"/>
        <end position="89"/>
    </location>
</feature>
<reference evidence="9 10" key="1">
    <citation type="journal article" date="2014" name="BMC Genomics">
        <title>Comparison of environmental and isolate Sulfobacillus genomes reveals diverse carbon, sulfur, nitrogen, and hydrogen metabolisms.</title>
        <authorList>
            <person name="Justice N.B."/>
            <person name="Norman A."/>
            <person name="Brown C.T."/>
            <person name="Singh A."/>
            <person name="Thomas B.C."/>
            <person name="Banfield J.F."/>
        </authorList>
    </citation>
    <scope>NUCLEOTIDE SEQUENCE [LARGE SCALE GENOMIC DNA]</scope>
    <source>
        <strain evidence="9">AMDSBA4</strain>
    </source>
</reference>
<feature type="transmembrane region" description="Helical" evidence="8">
    <location>
        <begin position="238"/>
        <end position="271"/>
    </location>
</feature>
<dbReference type="EMBL" id="PXYW01000007">
    <property type="protein sequence ID" value="PSR34663.1"/>
    <property type="molecule type" value="Genomic_DNA"/>
</dbReference>
<keyword evidence="4 8" id="KW-0812">Transmembrane</keyword>
<feature type="transmembrane region" description="Helical" evidence="8">
    <location>
        <begin position="39"/>
        <end position="56"/>
    </location>
</feature>
<comment type="similarity">
    <text evidence="7">Belongs to the glycosyltransferase 87 family.</text>
</comment>
<sequence length="384" mass="43638">MLKRFGWVALPGVLLMAINIIHTAPPQFLLPGGHTSVSYYPYSFLHYSYADVVALYGARRLYLHNIPYFQNVIEYPVLIGIYMSVMAYLPTFWGYFTGSDLGLVVAFLFTLYPLWRARGYKTALWLSLSPLLLVYSVLNWDILGILCWAWAVWMFEQERYRQAGVWIGIGIAVKFFPIVMVPYFAVWLWQHQKTQLKPFLWGVLVTGIGINLPFALFAEEGWSEFFTYNSGRPPDPGIYQWLMQIGWLHLSGVNLVSGVATLVGGVVLLVLMIRYRWSPVGVVAAALAWWFLCNKVYSPQYMLWVYTAVLWAGADGWLLLVLNFAGLVDFWLAMRWLALGTTGSPFLSRFVDTAVVPALSLRDLSLVLAVLVTAVKMVRKRNTG</sequence>
<keyword evidence="2" id="KW-1003">Cell membrane</keyword>
<evidence type="ECO:0000256" key="8">
    <source>
        <dbReference type="SAM" id="Phobius"/>
    </source>
</evidence>
<evidence type="ECO:0000256" key="7">
    <source>
        <dbReference type="ARBA" id="ARBA00024033"/>
    </source>
</evidence>
<evidence type="ECO:0000256" key="2">
    <source>
        <dbReference type="ARBA" id="ARBA00022475"/>
    </source>
</evidence>
<evidence type="ECO:0000256" key="4">
    <source>
        <dbReference type="ARBA" id="ARBA00022692"/>
    </source>
</evidence>
<dbReference type="Pfam" id="PF09594">
    <property type="entry name" value="GT87"/>
    <property type="match status" value="1"/>
</dbReference>
<evidence type="ECO:0000256" key="3">
    <source>
        <dbReference type="ARBA" id="ARBA00022679"/>
    </source>
</evidence>
<accession>A0A2T2XJJ2</accession>
<feature type="transmembrane region" description="Helical" evidence="8">
    <location>
        <begin position="122"/>
        <end position="151"/>
    </location>
</feature>
<gene>
    <name evidence="9" type="ORF">C7B46_04295</name>
</gene>
<proteinExistence type="inferred from homology"/>
<keyword evidence="5 8" id="KW-1133">Transmembrane helix</keyword>
<evidence type="ECO:0000313" key="10">
    <source>
        <dbReference type="Proteomes" id="UP000242972"/>
    </source>
</evidence>
<dbReference type="Proteomes" id="UP000242972">
    <property type="component" value="Unassembled WGS sequence"/>
</dbReference>
<feature type="transmembrane region" description="Helical" evidence="8">
    <location>
        <begin position="278"/>
        <end position="297"/>
    </location>
</feature>
<keyword evidence="3" id="KW-0808">Transferase</keyword>
<name>A0A2T2XJJ2_9FIRM</name>
<comment type="caution">
    <text evidence="9">The sequence shown here is derived from an EMBL/GenBank/DDBJ whole genome shotgun (WGS) entry which is preliminary data.</text>
</comment>
<evidence type="ECO:0008006" key="11">
    <source>
        <dbReference type="Google" id="ProtNLM"/>
    </source>
</evidence>
<comment type="subcellular location">
    <subcellularLocation>
        <location evidence="1">Cell membrane</location>
        <topology evidence="1">Multi-pass membrane protein</topology>
    </subcellularLocation>
</comment>
<keyword evidence="6 8" id="KW-0472">Membrane</keyword>
<evidence type="ECO:0000313" key="9">
    <source>
        <dbReference type="EMBL" id="PSR34663.1"/>
    </source>
</evidence>
<evidence type="ECO:0000256" key="6">
    <source>
        <dbReference type="ARBA" id="ARBA00023136"/>
    </source>
</evidence>
<evidence type="ECO:0000256" key="1">
    <source>
        <dbReference type="ARBA" id="ARBA00004651"/>
    </source>
</evidence>
<feature type="transmembrane region" description="Helical" evidence="8">
    <location>
        <begin position="163"/>
        <end position="187"/>
    </location>
</feature>
<dbReference type="GO" id="GO:0016758">
    <property type="term" value="F:hexosyltransferase activity"/>
    <property type="evidence" value="ECO:0007669"/>
    <property type="project" value="InterPro"/>
</dbReference>
<evidence type="ECO:0000256" key="5">
    <source>
        <dbReference type="ARBA" id="ARBA00022989"/>
    </source>
</evidence>
<organism evidence="9 10">
    <name type="scientific">Sulfobacillus benefaciens</name>
    <dbReference type="NCBI Taxonomy" id="453960"/>
    <lineage>
        <taxon>Bacteria</taxon>
        <taxon>Bacillati</taxon>
        <taxon>Bacillota</taxon>
        <taxon>Clostridia</taxon>
        <taxon>Eubacteriales</taxon>
        <taxon>Clostridiales Family XVII. Incertae Sedis</taxon>
        <taxon>Sulfobacillus</taxon>
    </lineage>
</organism>
<feature type="transmembrane region" description="Helical" evidence="8">
    <location>
        <begin position="95"/>
        <end position="115"/>
    </location>
</feature>